<comment type="caution">
    <text evidence="2">The sequence shown here is derived from an EMBL/GenBank/DDBJ whole genome shotgun (WGS) entry which is preliminary data.</text>
</comment>
<dbReference type="AlphaFoldDB" id="A0AAN6UJU7"/>
<feature type="region of interest" description="Disordered" evidence="1">
    <location>
        <begin position="43"/>
        <end position="74"/>
    </location>
</feature>
<protein>
    <submittedName>
        <fullName evidence="2">Uncharacterized protein</fullName>
    </submittedName>
</protein>
<proteinExistence type="predicted"/>
<sequence length="156" mass="16824">MEEQDRHNCDFPFYTTTSQLLPCAPCVDLSCYCCQEPTKVTAGPGKEPYLPHRPSSVSYHNTQSPSVCSPPPPSPLRITKPSDTQRASAVMIPSPSTSPTLRMLTRRPALTIAGLALAGACLGFKHVSKTLHENEQAQKNAARNLYVSVDRSGGGV</sequence>
<evidence type="ECO:0000256" key="1">
    <source>
        <dbReference type="SAM" id="MobiDB-lite"/>
    </source>
</evidence>
<dbReference type="EMBL" id="MU853409">
    <property type="protein sequence ID" value="KAK4134342.1"/>
    <property type="molecule type" value="Genomic_DNA"/>
</dbReference>
<accession>A0AAN6UJU7</accession>
<name>A0AAN6UJU7_9PEZI</name>
<evidence type="ECO:0000313" key="2">
    <source>
        <dbReference type="EMBL" id="KAK4134342.1"/>
    </source>
</evidence>
<evidence type="ECO:0000313" key="3">
    <source>
        <dbReference type="Proteomes" id="UP001304895"/>
    </source>
</evidence>
<organism evidence="2 3">
    <name type="scientific">Trichocladium antarcticum</name>
    <dbReference type="NCBI Taxonomy" id="1450529"/>
    <lineage>
        <taxon>Eukaryota</taxon>
        <taxon>Fungi</taxon>
        <taxon>Dikarya</taxon>
        <taxon>Ascomycota</taxon>
        <taxon>Pezizomycotina</taxon>
        <taxon>Sordariomycetes</taxon>
        <taxon>Sordariomycetidae</taxon>
        <taxon>Sordariales</taxon>
        <taxon>Chaetomiaceae</taxon>
        <taxon>Trichocladium</taxon>
    </lineage>
</organism>
<gene>
    <name evidence="2" type="ORF">BT67DRAFT_316192</name>
</gene>
<keyword evidence="3" id="KW-1185">Reference proteome</keyword>
<dbReference type="Proteomes" id="UP001304895">
    <property type="component" value="Unassembled WGS sequence"/>
</dbReference>
<reference evidence="2" key="2">
    <citation type="submission" date="2023-05" db="EMBL/GenBank/DDBJ databases">
        <authorList>
            <consortium name="Lawrence Berkeley National Laboratory"/>
            <person name="Steindorff A."/>
            <person name="Hensen N."/>
            <person name="Bonometti L."/>
            <person name="Westerberg I."/>
            <person name="Brannstrom I.O."/>
            <person name="Guillou S."/>
            <person name="Cros-Aarteil S."/>
            <person name="Calhoun S."/>
            <person name="Haridas S."/>
            <person name="Kuo A."/>
            <person name="Mondo S."/>
            <person name="Pangilinan J."/>
            <person name="Riley R."/>
            <person name="Labutti K."/>
            <person name="Andreopoulos B."/>
            <person name="Lipzen A."/>
            <person name="Chen C."/>
            <person name="Yanf M."/>
            <person name="Daum C."/>
            <person name="Ng V."/>
            <person name="Clum A."/>
            <person name="Ohm R."/>
            <person name="Martin F."/>
            <person name="Silar P."/>
            <person name="Natvig D."/>
            <person name="Lalanne C."/>
            <person name="Gautier V."/>
            <person name="Ament-Velasquez S.L."/>
            <person name="Kruys A."/>
            <person name="Hutchinson M.I."/>
            <person name="Powell A.J."/>
            <person name="Barry K."/>
            <person name="Miller A.N."/>
            <person name="Grigoriev I.V."/>
            <person name="Debuchy R."/>
            <person name="Gladieux P."/>
            <person name="Thoren M.H."/>
            <person name="Johannesson H."/>
        </authorList>
    </citation>
    <scope>NUCLEOTIDE SEQUENCE</scope>
    <source>
        <strain evidence="2">CBS 123565</strain>
    </source>
</reference>
<reference evidence="2" key="1">
    <citation type="journal article" date="2023" name="Mol. Phylogenet. Evol.">
        <title>Genome-scale phylogeny and comparative genomics of the fungal order Sordariales.</title>
        <authorList>
            <person name="Hensen N."/>
            <person name="Bonometti L."/>
            <person name="Westerberg I."/>
            <person name="Brannstrom I.O."/>
            <person name="Guillou S."/>
            <person name="Cros-Aarteil S."/>
            <person name="Calhoun S."/>
            <person name="Haridas S."/>
            <person name="Kuo A."/>
            <person name="Mondo S."/>
            <person name="Pangilinan J."/>
            <person name="Riley R."/>
            <person name="LaButti K."/>
            <person name="Andreopoulos B."/>
            <person name="Lipzen A."/>
            <person name="Chen C."/>
            <person name="Yan M."/>
            <person name="Daum C."/>
            <person name="Ng V."/>
            <person name="Clum A."/>
            <person name="Steindorff A."/>
            <person name="Ohm R.A."/>
            <person name="Martin F."/>
            <person name="Silar P."/>
            <person name="Natvig D.O."/>
            <person name="Lalanne C."/>
            <person name="Gautier V."/>
            <person name="Ament-Velasquez S.L."/>
            <person name="Kruys A."/>
            <person name="Hutchinson M.I."/>
            <person name="Powell A.J."/>
            <person name="Barry K."/>
            <person name="Miller A.N."/>
            <person name="Grigoriev I.V."/>
            <person name="Debuchy R."/>
            <person name="Gladieux P."/>
            <person name="Hiltunen Thoren M."/>
            <person name="Johannesson H."/>
        </authorList>
    </citation>
    <scope>NUCLEOTIDE SEQUENCE</scope>
    <source>
        <strain evidence="2">CBS 123565</strain>
    </source>
</reference>